<evidence type="ECO:0000313" key="1">
    <source>
        <dbReference type="EMBL" id="MDN3725453.1"/>
    </source>
</evidence>
<dbReference type="InterPro" id="IPR045534">
    <property type="entry name" value="DUF6428"/>
</dbReference>
<keyword evidence="2" id="KW-1185">Reference proteome</keyword>
<comment type="caution">
    <text evidence="1">The sequence shown here is derived from an EMBL/GenBank/DDBJ whole genome shotgun (WGS) entry which is preliminary data.</text>
</comment>
<gene>
    <name evidence="1" type="ORF">QRD02_13775</name>
</gene>
<name>A0ABT8DQD3_9FLAO</name>
<sequence length="181" mass="20209">MKLSEIKNYLSTLDQINFMLPNGELVPTHFHVTEVGKITKHFIDCGGTVRQEEVANFQLWNANDYNHRLHPEKLAHIIELSEKVLGLEDLEIEVEYQISNYKIPILNSKFQNTNSGSEIPNSNFGTIGKFGLDFDGTNFLLTSLHADCLAKENCGTPAAKPKRQLAAINDEPCCSPDGNCC</sequence>
<dbReference type="EMBL" id="JAUGQQ010000017">
    <property type="protein sequence ID" value="MDN3725453.1"/>
    <property type="molecule type" value="Genomic_DNA"/>
</dbReference>
<accession>A0ABT8DQD3</accession>
<protein>
    <submittedName>
        <fullName evidence="1">DUF6428 family protein</fullName>
    </submittedName>
</protein>
<evidence type="ECO:0000313" key="2">
    <source>
        <dbReference type="Proteomes" id="UP001244787"/>
    </source>
</evidence>
<reference evidence="1 2" key="1">
    <citation type="submission" date="2023-06" db="EMBL/GenBank/DDBJ databases">
        <authorList>
            <person name="Ye Y.-Q."/>
            <person name="Du Z.-J."/>
        </authorList>
    </citation>
    <scope>NUCLEOTIDE SEQUENCE [LARGE SCALE GENOMIC DNA]</scope>
    <source>
        <strain evidence="1 2">SDUM287046</strain>
    </source>
</reference>
<proteinExistence type="predicted"/>
<dbReference type="RefSeq" id="WP_290255545.1">
    <property type="nucleotide sequence ID" value="NZ_JAUGQQ010000017.1"/>
</dbReference>
<organism evidence="1 2">
    <name type="scientific">Aequorivita aurantiaca</name>
    <dbReference type="NCBI Taxonomy" id="3053356"/>
    <lineage>
        <taxon>Bacteria</taxon>
        <taxon>Pseudomonadati</taxon>
        <taxon>Bacteroidota</taxon>
        <taxon>Flavobacteriia</taxon>
        <taxon>Flavobacteriales</taxon>
        <taxon>Flavobacteriaceae</taxon>
        <taxon>Aequorivita</taxon>
    </lineage>
</organism>
<dbReference type="Pfam" id="PF20001">
    <property type="entry name" value="DUF6428"/>
    <property type="match status" value="2"/>
</dbReference>
<dbReference type="Proteomes" id="UP001244787">
    <property type="component" value="Unassembled WGS sequence"/>
</dbReference>